<reference evidence="1" key="2">
    <citation type="journal article" date="2008" name="Genome Biol.">
        <title>Improved genome assembly and evidence-based global gene model set for the chordate Ciona intestinalis: new insight into intron and operon populations.</title>
        <authorList>
            <person name="Satou Y."/>
            <person name="Mineta K."/>
            <person name="Ogasawara M."/>
            <person name="Sasakura Y."/>
            <person name="Shoguchi E."/>
            <person name="Ueno K."/>
            <person name="Yamada L."/>
            <person name="Matsumoto J."/>
            <person name="Wasserscheid J."/>
            <person name="Dewar K."/>
            <person name="Wiley G.B."/>
            <person name="Macmil S.L."/>
            <person name="Roe B.A."/>
            <person name="Zeller R.W."/>
            <person name="Hastings K.E."/>
            <person name="Lemaire P."/>
            <person name="Lindquist E."/>
            <person name="Endo T."/>
            <person name="Hotta K."/>
            <person name="Inaba K."/>
        </authorList>
    </citation>
    <scope>NUCLEOTIDE SEQUENCE [LARGE SCALE GENOMIC DNA]</scope>
    <source>
        <strain evidence="1">wild type</strain>
    </source>
</reference>
<organism evidence="1 2">
    <name type="scientific">Ciona intestinalis</name>
    <name type="common">Transparent sea squirt</name>
    <name type="synonym">Ascidia intestinalis</name>
    <dbReference type="NCBI Taxonomy" id="7719"/>
    <lineage>
        <taxon>Eukaryota</taxon>
        <taxon>Metazoa</taxon>
        <taxon>Chordata</taxon>
        <taxon>Tunicata</taxon>
        <taxon>Ascidiacea</taxon>
        <taxon>Phlebobranchia</taxon>
        <taxon>Cionidae</taxon>
        <taxon>Ciona</taxon>
    </lineage>
</organism>
<dbReference type="InParanoid" id="H2Y2S9"/>
<protein>
    <submittedName>
        <fullName evidence="1">Uncharacterized protein</fullName>
    </submittedName>
</protein>
<proteinExistence type="predicted"/>
<dbReference type="AlphaFoldDB" id="H2Y2S9"/>
<dbReference type="Ensembl" id="ENSCINT00000034492.1">
    <property type="protein sequence ID" value="ENSCINP00000036214.1"/>
    <property type="gene ID" value="ENSCING00000019046.1"/>
</dbReference>
<reference evidence="2" key="1">
    <citation type="journal article" date="2002" name="Science">
        <title>The draft genome of Ciona intestinalis: insights into chordate and vertebrate origins.</title>
        <authorList>
            <person name="Dehal P."/>
            <person name="Satou Y."/>
            <person name="Campbell R.K."/>
            <person name="Chapman J."/>
            <person name="Degnan B."/>
            <person name="De Tomaso A."/>
            <person name="Davidson B."/>
            <person name="Di Gregorio A."/>
            <person name="Gelpke M."/>
            <person name="Goodstein D.M."/>
            <person name="Harafuji N."/>
            <person name="Hastings K.E."/>
            <person name="Ho I."/>
            <person name="Hotta K."/>
            <person name="Huang W."/>
            <person name="Kawashima T."/>
            <person name="Lemaire P."/>
            <person name="Martinez D."/>
            <person name="Meinertzhagen I.A."/>
            <person name="Necula S."/>
            <person name="Nonaka M."/>
            <person name="Putnam N."/>
            <person name="Rash S."/>
            <person name="Saiga H."/>
            <person name="Satake M."/>
            <person name="Terry A."/>
            <person name="Yamada L."/>
            <person name="Wang H.G."/>
            <person name="Awazu S."/>
            <person name="Azumi K."/>
            <person name="Boore J."/>
            <person name="Branno M."/>
            <person name="Chin-Bow S."/>
            <person name="DeSantis R."/>
            <person name="Doyle S."/>
            <person name="Francino P."/>
            <person name="Keys D.N."/>
            <person name="Haga S."/>
            <person name="Hayashi H."/>
            <person name="Hino K."/>
            <person name="Imai K.S."/>
            <person name="Inaba K."/>
            <person name="Kano S."/>
            <person name="Kobayashi K."/>
            <person name="Kobayashi M."/>
            <person name="Lee B.I."/>
            <person name="Makabe K.W."/>
            <person name="Manohar C."/>
            <person name="Matassi G."/>
            <person name="Medina M."/>
            <person name="Mochizuki Y."/>
            <person name="Mount S."/>
            <person name="Morishita T."/>
            <person name="Miura S."/>
            <person name="Nakayama A."/>
            <person name="Nishizaka S."/>
            <person name="Nomoto H."/>
            <person name="Ohta F."/>
            <person name="Oishi K."/>
            <person name="Rigoutsos I."/>
            <person name="Sano M."/>
            <person name="Sasaki A."/>
            <person name="Sasakura Y."/>
            <person name="Shoguchi E."/>
            <person name="Shin-i T."/>
            <person name="Spagnuolo A."/>
            <person name="Stainier D."/>
            <person name="Suzuki M.M."/>
            <person name="Tassy O."/>
            <person name="Takatori N."/>
            <person name="Tokuoka M."/>
            <person name="Yagi K."/>
            <person name="Yoshizaki F."/>
            <person name="Wada S."/>
            <person name="Zhang C."/>
            <person name="Hyatt P.D."/>
            <person name="Larimer F."/>
            <person name="Detter C."/>
            <person name="Doggett N."/>
            <person name="Glavina T."/>
            <person name="Hawkins T."/>
            <person name="Richardson P."/>
            <person name="Lucas S."/>
            <person name="Kohara Y."/>
            <person name="Levine M."/>
            <person name="Satoh N."/>
            <person name="Rokhsar D.S."/>
        </authorList>
    </citation>
    <scope>NUCLEOTIDE SEQUENCE [LARGE SCALE GENOMIC DNA]</scope>
</reference>
<reference evidence="1" key="3">
    <citation type="submission" date="2025-08" db="UniProtKB">
        <authorList>
            <consortium name="Ensembl"/>
        </authorList>
    </citation>
    <scope>IDENTIFICATION</scope>
</reference>
<dbReference type="EMBL" id="EAAA01001769">
    <property type="status" value="NOT_ANNOTATED_CDS"/>
    <property type="molecule type" value="Genomic_DNA"/>
</dbReference>
<accession>H2Y2S9</accession>
<reference evidence="1" key="4">
    <citation type="submission" date="2025-09" db="UniProtKB">
        <authorList>
            <consortium name="Ensembl"/>
        </authorList>
    </citation>
    <scope>IDENTIFICATION</scope>
</reference>
<keyword evidence="2" id="KW-1185">Reference proteome</keyword>
<dbReference type="HOGENOM" id="CLU_3415163_0_0_1"/>
<sequence>MFLFSIIVAFGRNREHLQNFITVYSRL</sequence>
<dbReference type="Proteomes" id="UP000008144">
    <property type="component" value="Chromosome 3"/>
</dbReference>
<evidence type="ECO:0000313" key="1">
    <source>
        <dbReference type="Ensembl" id="ENSCINP00000036214.1"/>
    </source>
</evidence>
<name>H2Y2S9_CIOIN</name>
<evidence type="ECO:0000313" key="2">
    <source>
        <dbReference type="Proteomes" id="UP000008144"/>
    </source>
</evidence>